<feature type="transmembrane region" description="Helical" evidence="1">
    <location>
        <begin position="95"/>
        <end position="114"/>
    </location>
</feature>
<name>A0A1F6V771_9BACT</name>
<reference evidence="2 3" key="1">
    <citation type="journal article" date="2016" name="Nat. Commun.">
        <title>Thousands of microbial genomes shed light on interconnected biogeochemical processes in an aquifer system.</title>
        <authorList>
            <person name="Anantharaman K."/>
            <person name="Brown C.T."/>
            <person name="Hug L.A."/>
            <person name="Sharon I."/>
            <person name="Castelle C.J."/>
            <person name="Probst A.J."/>
            <person name="Thomas B.C."/>
            <person name="Singh A."/>
            <person name="Wilkins M.J."/>
            <person name="Karaoz U."/>
            <person name="Brodie E.L."/>
            <person name="Williams K.H."/>
            <person name="Hubbard S.S."/>
            <person name="Banfield J.F."/>
        </authorList>
    </citation>
    <scope>NUCLEOTIDE SEQUENCE [LARGE SCALE GENOMIC DNA]</scope>
</reference>
<keyword evidence="1" id="KW-0812">Transmembrane</keyword>
<dbReference type="Proteomes" id="UP000177370">
    <property type="component" value="Unassembled WGS sequence"/>
</dbReference>
<comment type="caution">
    <text evidence="2">The sequence shown here is derived from an EMBL/GenBank/DDBJ whole genome shotgun (WGS) entry which is preliminary data.</text>
</comment>
<dbReference type="EMBL" id="MFTP01000020">
    <property type="protein sequence ID" value="OGI65346.1"/>
    <property type="molecule type" value="Genomic_DNA"/>
</dbReference>
<proteinExistence type="predicted"/>
<feature type="transmembrane region" description="Helical" evidence="1">
    <location>
        <begin position="53"/>
        <end position="75"/>
    </location>
</feature>
<gene>
    <name evidence="2" type="ORF">A2647_05295</name>
</gene>
<evidence type="ECO:0000313" key="2">
    <source>
        <dbReference type="EMBL" id="OGI65346.1"/>
    </source>
</evidence>
<keyword evidence="1" id="KW-1133">Transmembrane helix</keyword>
<feature type="transmembrane region" description="Helical" evidence="1">
    <location>
        <begin position="20"/>
        <end position="41"/>
    </location>
</feature>
<protein>
    <submittedName>
        <fullName evidence="2">Uncharacterized protein</fullName>
    </submittedName>
</protein>
<organism evidence="2 3">
    <name type="scientific">Candidatus Nomurabacteria bacterium RIFCSPHIGHO2_01_FULL_40_24b</name>
    <dbReference type="NCBI Taxonomy" id="1801739"/>
    <lineage>
        <taxon>Bacteria</taxon>
        <taxon>Candidatus Nomuraibacteriota</taxon>
    </lineage>
</organism>
<keyword evidence="1" id="KW-0472">Membrane</keyword>
<evidence type="ECO:0000313" key="3">
    <source>
        <dbReference type="Proteomes" id="UP000177370"/>
    </source>
</evidence>
<accession>A0A1F6V771</accession>
<sequence length="119" mass="12498">MTNETRNREGFIEKMLASPVGAGLALGSAVSLVGAGVEYAAKGVINEFVDNVSRVPLVMPAISACLSGLLTFVAMTEPSGRDVYGNYELNDTTKTFLASTIIQTGIFGGLCYLAKQMQG</sequence>
<dbReference type="AlphaFoldDB" id="A0A1F6V771"/>
<evidence type="ECO:0000256" key="1">
    <source>
        <dbReference type="SAM" id="Phobius"/>
    </source>
</evidence>